<dbReference type="InterPro" id="IPR029044">
    <property type="entry name" value="Nucleotide-diphossugar_trans"/>
</dbReference>
<dbReference type="SUPFAM" id="SSF53448">
    <property type="entry name" value="Nucleotide-diphospho-sugar transferases"/>
    <property type="match status" value="1"/>
</dbReference>
<proteinExistence type="predicted"/>
<sequence length="322" mass="36088">MIKLGADIFREIVDNYKTNIRKMQPTLLILAAGMASRYGSLKQIQEFGPSGETIIDYSIYDAINAGFGKIVFIIRENFASEFKEIFEPKLKGRIKTDYVYQEMGAFVGGHQIPAERTKPWGTAHAILCAKDAINEPFAVINADDFYGTDSFVKMAAFLKNECKPELYSVVGYQLGKTISEHGSVSRGVCSVNEAGNLAAINERTKIYKENDQIVYEEADGSKHPLPADTPVSMNFWGFDPSVFQLSQTLFNEFLEKNISNPKSEFFIPIVADEFIRRNIGQVKVLPTSAQWFGVTYKEDAPGVQASLNELVKKGEYPDNLWK</sequence>
<organism evidence="2 3">
    <name type="scientific">Chitinophaga terrae</name>
    <name type="common">ex Kim and Jung 2007</name>
    <dbReference type="NCBI Taxonomy" id="408074"/>
    <lineage>
        <taxon>Bacteria</taxon>
        <taxon>Pseudomonadati</taxon>
        <taxon>Bacteroidota</taxon>
        <taxon>Chitinophagia</taxon>
        <taxon>Chitinophagales</taxon>
        <taxon>Chitinophagaceae</taxon>
        <taxon>Chitinophaga</taxon>
    </lineage>
</organism>
<dbReference type="EMBL" id="FNRL01000009">
    <property type="protein sequence ID" value="SEA55352.1"/>
    <property type="molecule type" value="Genomic_DNA"/>
</dbReference>
<evidence type="ECO:0000313" key="2">
    <source>
        <dbReference type="EMBL" id="SEA55352.1"/>
    </source>
</evidence>
<accession>A0A1H4C5J0</accession>
<evidence type="ECO:0000313" key="3">
    <source>
        <dbReference type="Proteomes" id="UP000199656"/>
    </source>
</evidence>
<name>A0A1H4C5J0_9BACT</name>
<dbReference type="STRING" id="408074.SAMN05660909_02455"/>
<keyword evidence="3" id="KW-1185">Reference proteome</keyword>
<dbReference type="AlphaFoldDB" id="A0A1H4C5J0"/>
<dbReference type="InterPro" id="IPR005835">
    <property type="entry name" value="NTP_transferase_dom"/>
</dbReference>
<gene>
    <name evidence="2" type="ORF">SAMN05660909_02455</name>
</gene>
<protein>
    <submittedName>
        <fullName evidence="2">Nucleotidyl transferase</fullName>
    </submittedName>
</protein>
<reference evidence="3" key="1">
    <citation type="submission" date="2016-10" db="EMBL/GenBank/DDBJ databases">
        <authorList>
            <person name="Varghese N."/>
            <person name="Submissions S."/>
        </authorList>
    </citation>
    <scope>NUCLEOTIDE SEQUENCE [LARGE SCALE GENOMIC DNA]</scope>
    <source>
        <strain evidence="3">DSM 23920</strain>
    </source>
</reference>
<keyword evidence="2" id="KW-0808">Transferase</keyword>
<dbReference type="Gene3D" id="3.90.550.10">
    <property type="entry name" value="Spore Coat Polysaccharide Biosynthesis Protein SpsA, Chain A"/>
    <property type="match status" value="1"/>
</dbReference>
<dbReference type="Pfam" id="PF00483">
    <property type="entry name" value="NTP_transferase"/>
    <property type="match status" value="1"/>
</dbReference>
<dbReference type="Proteomes" id="UP000199656">
    <property type="component" value="Unassembled WGS sequence"/>
</dbReference>
<dbReference type="GO" id="GO:0016740">
    <property type="term" value="F:transferase activity"/>
    <property type="evidence" value="ECO:0007669"/>
    <property type="project" value="UniProtKB-KW"/>
</dbReference>
<evidence type="ECO:0000259" key="1">
    <source>
        <dbReference type="Pfam" id="PF00483"/>
    </source>
</evidence>
<feature type="domain" description="Nucleotidyl transferase" evidence="1">
    <location>
        <begin position="29"/>
        <end position="185"/>
    </location>
</feature>